<dbReference type="KEGG" id="cki:Calkr_1506"/>
<feature type="transmembrane region" description="Helical" evidence="1">
    <location>
        <begin position="7"/>
        <end position="28"/>
    </location>
</feature>
<evidence type="ECO:0008006" key="4">
    <source>
        <dbReference type="Google" id="ProtNLM"/>
    </source>
</evidence>
<keyword evidence="1" id="KW-1133">Transmembrane helix</keyword>
<feature type="transmembrane region" description="Helical" evidence="1">
    <location>
        <begin position="176"/>
        <end position="194"/>
    </location>
</feature>
<sequence length="195" mass="22115">MMKQKIAYLISSLFTVPMVALLVFTIMWFDNSKTNFNGNFYYYLNSIFFFTIIPFCAYIVSRTVPKFKAGGRELERKIAFVFGIVGYVLGNISLMFLKKPTKAMIGLYLSYLISALILAFINKVLKFKASGHACGITGPIVAINFIAGIRMIYLALLIPLVMWSRFVLKRHDTKQLLAGAATSFLVTLIIMIWIY</sequence>
<evidence type="ECO:0000256" key="1">
    <source>
        <dbReference type="SAM" id="Phobius"/>
    </source>
</evidence>
<reference evidence="2 3" key="2">
    <citation type="journal article" date="2011" name="J. Bacteriol.">
        <title>Complete genome sequences for the anaerobic, extremely thermophilic plant biomass-degrading bacteria Caldicellulosiruptor hydrothermalis, Caldicellulosiruptor kristjanssonii, Caldicellulosiruptor kronotskyensis, Caldicellulosiruptor owensenis, and Caldicellulosiruptor lactoaceticus.</title>
        <authorList>
            <person name="Blumer-Schuette S.E."/>
            <person name="Ozdemir I."/>
            <person name="Mistry D."/>
            <person name="Lucas S."/>
            <person name="Lapidus A."/>
            <person name="Cheng J.F."/>
            <person name="Goodwin L.A."/>
            <person name="Pitluck S."/>
            <person name="Land M.L."/>
            <person name="Hauser L.J."/>
            <person name="Woyke T."/>
            <person name="Mikhailova N."/>
            <person name="Pati A."/>
            <person name="Kyrpides N.C."/>
            <person name="Ivanova N."/>
            <person name="Detter J.C."/>
            <person name="Walston-Davenport K."/>
            <person name="Han S."/>
            <person name="Adams M.W."/>
            <person name="Kelly R.M."/>
        </authorList>
    </citation>
    <scope>NUCLEOTIDE SEQUENCE [LARGE SCALE GENOMIC DNA]</scope>
    <source>
        <strain evidence="3">ATCC 700853 / DSM 12137 / I77R1B</strain>
    </source>
</reference>
<dbReference type="HOGENOM" id="CLU_110627_0_0_9"/>
<gene>
    <name evidence="2" type="ordered locus">Calkr_1506</name>
</gene>
<proteinExistence type="predicted"/>
<feature type="transmembrane region" description="Helical" evidence="1">
    <location>
        <begin position="80"/>
        <end position="97"/>
    </location>
</feature>
<reference key="1">
    <citation type="submission" date="2010-11" db="EMBL/GenBank/DDBJ databases">
        <title>Complete sequence of chromosome of Caldicellulosiruptor kristjanssonii 177R1B.</title>
        <authorList>
            <consortium name="US DOE Joint Genome Institute"/>
            <person name="Lucas S."/>
            <person name="Copeland A."/>
            <person name="Lapidus A."/>
            <person name="Cheng J.-F."/>
            <person name="Bruce D."/>
            <person name="Goodwin L."/>
            <person name="Pitluck S."/>
            <person name="Davenport K."/>
            <person name="Detter J.C."/>
            <person name="Han C."/>
            <person name="Tapia R."/>
            <person name="Land M."/>
            <person name="Hauser L."/>
            <person name="Jeffries C."/>
            <person name="Kyrpides N."/>
            <person name="Ivanova N."/>
            <person name="Mikhailova N."/>
            <person name="Blumer-Schuette S.E."/>
            <person name="Kelly R.M."/>
            <person name="Woyke T."/>
        </authorList>
    </citation>
    <scope>NUCLEOTIDE SEQUENCE</scope>
    <source>
        <strain>177R1B</strain>
    </source>
</reference>
<dbReference type="EMBL" id="CP002326">
    <property type="protein sequence ID" value="ADQ41005.1"/>
    <property type="molecule type" value="Genomic_DNA"/>
</dbReference>
<dbReference type="OrthoDB" id="9810836at2"/>
<dbReference type="AlphaFoldDB" id="E4S9D6"/>
<name>E4S9D6_CALA7</name>
<dbReference type="Proteomes" id="UP000009256">
    <property type="component" value="Chromosome"/>
</dbReference>
<keyword evidence="1" id="KW-0472">Membrane</keyword>
<evidence type="ECO:0000313" key="2">
    <source>
        <dbReference type="EMBL" id="ADQ41005.1"/>
    </source>
</evidence>
<dbReference type="eggNOG" id="COG0671">
    <property type="taxonomic scope" value="Bacteria"/>
</dbReference>
<keyword evidence="3" id="KW-1185">Reference proteome</keyword>
<dbReference type="STRING" id="632335.Calkr_1506"/>
<feature type="transmembrane region" description="Helical" evidence="1">
    <location>
        <begin position="133"/>
        <end position="156"/>
    </location>
</feature>
<feature type="transmembrane region" description="Helical" evidence="1">
    <location>
        <begin position="40"/>
        <end position="60"/>
    </location>
</feature>
<feature type="transmembrane region" description="Helical" evidence="1">
    <location>
        <begin position="103"/>
        <end position="121"/>
    </location>
</feature>
<evidence type="ECO:0000313" key="3">
    <source>
        <dbReference type="Proteomes" id="UP000009256"/>
    </source>
</evidence>
<protein>
    <recommendedName>
        <fullName evidence="4">Phosphoesterase PA-phosphatase related protein</fullName>
    </recommendedName>
</protein>
<keyword evidence="1" id="KW-0812">Transmembrane</keyword>
<accession>E4S9D6</accession>
<organism evidence="2 3">
    <name type="scientific">Caldicellulosiruptor acetigenus (strain ATCC 700853 / DSM 12137 / I77R1B)</name>
    <name type="common">Caldicellulosiruptor kristjanssonii</name>
    <dbReference type="NCBI Taxonomy" id="632335"/>
    <lineage>
        <taxon>Bacteria</taxon>
        <taxon>Bacillati</taxon>
        <taxon>Bacillota</taxon>
        <taxon>Bacillota incertae sedis</taxon>
        <taxon>Caldicellulosiruptorales</taxon>
        <taxon>Caldicellulosiruptoraceae</taxon>
        <taxon>Caldicellulosiruptor</taxon>
    </lineage>
</organism>